<keyword evidence="1" id="KW-0732">Signal</keyword>
<dbReference type="AlphaFoldDB" id="A0A6N3CGJ0"/>
<evidence type="ECO:0000313" key="4">
    <source>
        <dbReference type="EMBL" id="VYU15005.1"/>
    </source>
</evidence>
<sequence>MKRFLSILLALALALTLGIPALAAEHQAGDTYIRILGSSGARTVGVRTTYGAYRQTADGAVYRDDRYEFVYTDDGVSWVSAGAAESSLGSGMYDGTQFLAGPFGSERPTWRSADGVHWTALTPEEQDTAPAIQRGRSSLNGLTFTLRGGRELWVTDGQGRAVELTADFTSFLASYDMADVQAYPVPQGIRVEVYSRYGYETGASHTYPAAELKQRLAAAQPELLRVTVDGKPVTFPISLYQVSGCTMAPLRQMAQALGYTFDYDGSSGTAVCARGTDTISVRAASTQATVNGKTTNWLAVPAELRGGIFCVPVRFFAEAAGADVTWDAAGQTFYLTTAIQEG</sequence>
<feature type="chain" id="PRO_5027059100" evidence="1">
    <location>
        <begin position="24"/>
        <end position="342"/>
    </location>
</feature>
<dbReference type="SUPFAM" id="SSF55383">
    <property type="entry name" value="Copper amine oxidase, domain N"/>
    <property type="match status" value="1"/>
</dbReference>
<feature type="signal peptide" evidence="1">
    <location>
        <begin position="1"/>
        <end position="23"/>
    </location>
</feature>
<feature type="domain" description="Copper amine oxidase-like N-terminal" evidence="2">
    <location>
        <begin position="227"/>
        <end position="334"/>
    </location>
</feature>
<organism evidence="4">
    <name type="scientific">Flavonifractor plautii</name>
    <name type="common">Fusobacterium plautii</name>
    <dbReference type="NCBI Taxonomy" id="292800"/>
    <lineage>
        <taxon>Bacteria</taxon>
        <taxon>Bacillati</taxon>
        <taxon>Bacillota</taxon>
        <taxon>Clostridia</taxon>
        <taxon>Eubacteriales</taxon>
        <taxon>Oscillospiraceae</taxon>
        <taxon>Flavonifractor</taxon>
    </lineage>
</organism>
<dbReference type="InterPro" id="IPR036582">
    <property type="entry name" value="Mao_N_sf"/>
</dbReference>
<dbReference type="RefSeq" id="WP_148341589.1">
    <property type="nucleotide sequence ID" value="NZ_CACRUB010000028.1"/>
</dbReference>
<dbReference type="Pfam" id="PF07833">
    <property type="entry name" value="Cu_amine_oxidN1"/>
    <property type="match status" value="1"/>
</dbReference>
<evidence type="ECO:0000259" key="2">
    <source>
        <dbReference type="Pfam" id="PF07833"/>
    </source>
</evidence>
<reference evidence="4" key="1">
    <citation type="submission" date="2019-11" db="EMBL/GenBank/DDBJ databases">
        <authorList>
            <person name="Feng L."/>
        </authorList>
    </citation>
    <scope>NUCLEOTIDE SEQUENCE</scope>
    <source>
        <strain evidence="4">FplautiiLFYP42</strain>
    </source>
</reference>
<evidence type="ECO:0000313" key="3">
    <source>
        <dbReference type="EMBL" id="MDB7905085.1"/>
    </source>
</evidence>
<protein>
    <submittedName>
        <fullName evidence="3">Copper amine oxidase N-terminal domain-containing protein</fullName>
    </submittedName>
</protein>
<name>A0A6N3CGJ0_FLAPL</name>
<dbReference type="InterPro" id="IPR012854">
    <property type="entry name" value="Cu_amine_oxidase-like_N"/>
</dbReference>
<accession>A0A6N3CGJ0</accession>
<proteinExistence type="predicted"/>
<reference evidence="3" key="2">
    <citation type="submission" date="2023-01" db="EMBL/GenBank/DDBJ databases">
        <title>Human gut microbiome strain richness.</title>
        <authorList>
            <person name="Chen-Liaw A."/>
        </authorList>
    </citation>
    <scope>NUCLEOTIDE SEQUENCE</scope>
    <source>
        <strain evidence="3">2225st1_A6_2225SCRN_200828</strain>
    </source>
</reference>
<dbReference type="EMBL" id="CACRUB010000028">
    <property type="protein sequence ID" value="VYU15005.1"/>
    <property type="molecule type" value="Genomic_DNA"/>
</dbReference>
<evidence type="ECO:0000256" key="1">
    <source>
        <dbReference type="SAM" id="SignalP"/>
    </source>
</evidence>
<dbReference type="Gene3D" id="3.30.457.10">
    <property type="entry name" value="Copper amine oxidase-like, N-terminal domain"/>
    <property type="match status" value="1"/>
</dbReference>
<gene>
    <name evidence="4" type="ORF">FPLFYP42_01452</name>
    <name evidence="3" type="ORF">PND83_03750</name>
</gene>
<dbReference type="EMBL" id="JAQLWO010000003">
    <property type="protein sequence ID" value="MDB7905085.1"/>
    <property type="molecule type" value="Genomic_DNA"/>
</dbReference>
<dbReference type="Proteomes" id="UP001211006">
    <property type="component" value="Unassembled WGS sequence"/>
</dbReference>